<evidence type="ECO:0000313" key="3">
    <source>
        <dbReference type="EMBL" id="GAA0162251.1"/>
    </source>
</evidence>
<dbReference type="PANTHER" id="PTHR45287:SF4">
    <property type="entry name" value="OS03G0691500 PROTEIN"/>
    <property type="match status" value="1"/>
</dbReference>
<dbReference type="PANTHER" id="PTHR45287">
    <property type="entry name" value="OS03G0691500 PROTEIN"/>
    <property type="match status" value="1"/>
</dbReference>
<feature type="coiled-coil region" evidence="1">
    <location>
        <begin position="103"/>
        <end position="137"/>
    </location>
</feature>
<evidence type="ECO:0000256" key="1">
    <source>
        <dbReference type="SAM" id="Coils"/>
    </source>
</evidence>
<dbReference type="AlphaFoldDB" id="A0AAV3QGC7"/>
<proteinExistence type="predicted"/>
<feature type="compositionally biased region" description="Low complexity" evidence="2">
    <location>
        <begin position="145"/>
        <end position="162"/>
    </location>
</feature>
<dbReference type="Proteomes" id="UP001454036">
    <property type="component" value="Unassembled WGS sequence"/>
</dbReference>
<dbReference type="EMBL" id="BAABME010004406">
    <property type="protein sequence ID" value="GAA0162251.1"/>
    <property type="molecule type" value="Genomic_DNA"/>
</dbReference>
<name>A0AAV3QGC7_LITER</name>
<keyword evidence="4" id="KW-1185">Reference proteome</keyword>
<feature type="region of interest" description="Disordered" evidence="2">
    <location>
        <begin position="143"/>
        <end position="164"/>
    </location>
</feature>
<feature type="coiled-coil region" evidence="1">
    <location>
        <begin position="1"/>
        <end position="63"/>
    </location>
</feature>
<feature type="coiled-coil region" evidence="1">
    <location>
        <begin position="661"/>
        <end position="695"/>
    </location>
</feature>
<feature type="coiled-coil region" evidence="1">
    <location>
        <begin position="815"/>
        <end position="870"/>
    </location>
</feature>
<organism evidence="3 4">
    <name type="scientific">Lithospermum erythrorhizon</name>
    <name type="common">Purple gromwell</name>
    <name type="synonym">Lithospermum officinale var. erythrorhizon</name>
    <dbReference type="NCBI Taxonomy" id="34254"/>
    <lineage>
        <taxon>Eukaryota</taxon>
        <taxon>Viridiplantae</taxon>
        <taxon>Streptophyta</taxon>
        <taxon>Embryophyta</taxon>
        <taxon>Tracheophyta</taxon>
        <taxon>Spermatophyta</taxon>
        <taxon>Magnoliopsida</taxon>
        <taxon>eudicotyledons</taxon>
        <taxon>Gunneridae</taxon>
        <taxon>Pentapetalae</taxon>
        <taxon>asterids</taxon>
        <taxon>lamiids</taxon>
        <taxon>Boraginales</taxon>
        <taxon>Boraginaceae</taxon>
        <taxon>Boraginoideae</taxon>
        <taxon>Lithospermeae</taxon>
        <taxon>Lithospermum</taxon>
    </lineage>
</organism>
<reference evidence="3 4" key="1">
    <citation type="submission" date="2024-01" db="EMBL/GenBank/DDBJ databases">
        <title>The complete chloroplast genome sequence of Lithospermum erythrorhizon: insights into the phylogenetic relationship among Boraginaceae species and the maternal lineages of purple gromwells.</title>
        <authorList>
            <person name="Okada T."/>
            <person name="Watanabe K."/>
        </authorList>
    </citation>
    <scope>NUCLEOTIDE SEQUENCE [LARGE SCALE GENOMIC DNA]</scope>
</reference>
<dbReference type="InterPro" id="IPR040262">
    <property type="entry name" value="At4g38062-like"/>
</dbReference>
<protein>
    <submittedName>
        <fullName evidence="3">Uncharacterized protein</fullName>
    </submittedName>
</protein>
<keyword evidence="1" id="KW-0175">Coiled coil</keyword>
<accession>A0AAV3QGC7</accession>
<feature type="coiled-coil region" evidence="1">
    <location>
        <begin position="165"/>
        <end position="424"/>
    </location>
</feature>
<sequence length="941" mass="109107">MEKLYEELDDPNEEIDKLKIECKAKTELSERLKRAHDEQFKKIRESSSKVEKLTQELYAKEDEILTIKQLSEDLKSSLKDKEATIKQISFANDKLQTTCDEKVKRYEDENRMLAMALEEANSKNFDQEQKLISLQGEVEGLKGHLSSTQKQSSKTPKSSTLSKELKQRDDMLDNVEERNIKLEDQLKWKKEQFCHLEEAHQKLRSELKTKEKEWAKERNELFDEISTLQSNLDSQIRISQGLENRMQQCNQALAHEESKRKYFEVQLLESRTCLANVMAENEEATSKIETLTGRRDEEIASLRHLLGKKETHHKEMDYQLRRLEEEKKDLILSLKEFQESGIKEAGSASSLSKLRNKLRALEQVHKDCSTNVRAKEVEWRIQSEKLMEDLNLYKSELQEKNISIEELKLRLDQVHKECASILEENEAKWCSQLDSLMEDLGFCRSELEIRNITVEDLKREVEACDSLIFQLALQNEETSLMLLVLRSELSEAQHKLAEDYANMDQKNKDSINLLSDHLEMKNSALMKAQMDIEEEREKVACLARKVESLNIVESQQHSSEIALSRQKELLDESYASQAHLEEQLFSMKKDLNNVHDALDIANEELAEKLCEANGAEFELQIWKSIAEQLKSSLENNRKMRIEVEDSLLAATEFELNLKQEKECLEHVIEEKDETISCLKEQLIKLKEDLKTKNEEYICHNEAEKAKSKSMTDNLQNEIEWIEQEWLKKELEGAILAQVDAERYYEEEKESLHHLVEEREQRIGHLQQLVRSLECEFESSTGSFGSKLSDMQVEISLFRKAWEKMATVQILKEIEIQASNLVIAELENELSSLVERVTSLKKALSNSEVTRAKLEGELEVKQMELKDVKSTSNIDTLYEGICMLAKEDKKLMESLTSMLMIEVEVPIKENADIFSSAAIFTPVTKNVEGLIRGRSPLRALNN</sequence>
<comment type="caution">
    <text evidence="3">The sequence shown here is derived from an EMBL/GenBank/DDBJ whole genome shotgun (WGS) entry which is preliminary data.</text>
</comment>
<evidence type="ECO:0000313" key="4">
    <source>
        <dbReference type="Proteomes" id="UP001454036"/>
    </source>
</evidence>
<gene>
    <name evidence="3" type="ORF">LIER_18383</name>
</gene>
<feature type="coiled-coil region" evidence="1">
    <location>
        <begin position="518"/>
        <end position="552"/>
    </location>
</feature>
<evidence type="ECO:0000256" key="2">
    <source>
        <dbReference type="SAM" id="MobiDB-lite"/>
    </source>
</evidence>